<gene>
    <name evidence="2" type="ORF">HNQ03_002314</name>
</gene>
<proteinExistence type="predicted"/>
<evidence type="ECO:0000313" key="3">
    <source>
        <dbReference type="Proteomes" id="UP000610746"/>
    </source>
</evidence>
<organism evidence="2 3">
    <name type="scientific">Frigoriflavimonas asaccharolytica</name>
    <dbReference type="NCBI Taxonomy" id="2735899"/>
    <lineage>
        <taxon>Bacteria</taxon>
        <taxon>Pseudomonadati</taxon>
        <taxon>Bacteroidota</taxon>
        <taxon>Flavobacteriia</taxon>
        <taxon>Flavobacteriales</taxon>
        <taxon>Weeksellaceae</taxon>
        <taxon>Frigoriflavimonas</taxon>
    </lineage>
</organism>
<name>A0A8J8K9M8_9FLAO</name>
<dbReference type="AlphaFoldDB" id="A0A8J8K9M8"/>
<keyword evidence="3" id="KW-1185">Reference proteome</keyword>
<protein>
    <submittedName>
        <fullName evidence="2">Uncharacterized protein</fullName>
    </submittedName>
</protein>
<keyword evidence="1" id="KW-1133">Transmembrane helix</keyword>
<dbReference type="Proteomes" id="UP000610746">
    <property type="component" value="Unassembled WGS sequence"/>
</dbReference>
<evidence type="ECO:0000256" key="1">
    <source>
        <dbReference type="SAM" id="Phobius"/>
    </source>
</evidence>
<sequence>MLYWVFFRALRLVFSKYPDTQGKLEFAALYSLGYTFLYVGWFFIIVYLTEFF</sequence>
<accession>A0A8J8K9M8</accession>
<evidence type="ECO:0000313" key="2">
    <source>
        <dbReference type="EMBL" id="NRS93227.1"/>
    </source>
</evidence>
<feature type="transmembrane region" description="Helical" evidence="1">
    <location>
        <begin position="27"/>
        <end position="48"/>
    </location>
</feature>
<reference evidence="2" key="1">
    <citation type="submission" date="2020-05" db="EMBL/GenBank/DDBJ databases">
        <title>Genomic Encyclopedia of Type Strains, Phase IV (KMG-V): Genome sequencing to study the core and pangenomes of soil and plant-associated prokaryotes.</title>
        <authorList>
            <person name="Whitman W."/>
        </authorList>
    </citation>
    <scope>NUCLEOTIDE SEQUENCE</scope>
    <source>
        <strain evidence="2">16F</strain>
    </source>
</reference>
<keyword evidence="1" id="KW-0812">Transmembrane</keyword>
<keyword evidence="1" id="KW-0472">Membrane</keyword>
<comment type="caution">
    <text evidence="2">The sequence shown here is derived from an EMBL/GenBank/DDBJ whole genome shotgun (WGS) entry which is preliminary data.</text>
</comment>
<dbReference type="EMBL" id="JABSNO010000018">
    <property type="protein sequence ID" value="NRS93227.1"/>
    <property type="molecule type" value="Genomic_DNA"/>
</dbReference>